<dbReference type="AlphaFoldDB" id="A0A6M4H609"/>
<gene>
    <name evidence="2" type="ORF">DSM104440_00886</name>
</gene>
<evidence type="ECO:0000313" key="3">
    <source>
        <dbReference type="Proteomes" id="UP000503096"/>
    </source>
</evidence>
<keyword evidence="1" id="KW-1133">Transmembrane helix</keyword>
<evidence type="ECO:0000313" key="2">
    <source>
        <dbReference type="EMBL" id="QJR14093.1"/>
    </source>
</evidence>
<organism evidence="2 3">
    <name type="scientific">Usitatibacter palustris</name>
    <dbReference type="NCBI Taxonomy" id="2732487"/>
    <lineage>
        <taxon>Bacteria</taxon>
        <taxon>Pseudomonadati</taxon>
        <taxon>Pseudomonadota</taxon>
        <taxon>Betaproteobacteria</taxon>
        <taxon>Nitrosomonadales</taxon>
        <taxon>Usitatibacteraceae</taxon>
        <taxon>Usitatibacter</taxon>
    </lineage>
</organism>
<protein>
    <submittedName>
        <fullName evidence="2">Uncharacterized protein</fullName>
    </submittedName>
</protein>
<dbReference type="EMBL" id="CP053073">
    <property type="protein sequence ID" value="QJR14093.1"/>
    <property type="molecule type" value="Genomic_DNA"/>
</dbReference>
<dbReference type="Proteomes" id="UP000503096">
    <property type="component" value="Chromosome"/>
</dbReference>
<proteinExistence type="predicted"/>
<reference evidence="2 3" key="1">
    <citation type="submission" date="2020-04" db="EMBL/GenBank/DDBJ databases">
        <title>Usitatibacter rugosus gen. nov., sp. nov. and Usitatibacter palustris sp. nov., novel members of Usitatibacteraceae fam. nov. within the order Nitrosomonadales isolated from soil.</title>
        <authorList>
            <person name="Huber K.J."/>
            <person name="Neumann-Schaal M."/>
            <person name="Geppert A."/>
            <person name="Luckner M."/>
            <person name="Wanner G."/>
            <person name="Overmann J."/>
        </authorList>
    </citation>
    <scope>NUCLEOTIDE SEQUENCE [LARGE SCALE GENOMIC DNA]</scope>
    <source>
        <strain evidence="2 3">Swamp67</strain>
    </source>
</reference>
<keyword evidence="1" id="KW-0812">Transmembrane</keyword>
<name>A0A6M4H609_9PROT</name>
<accession>A0A6M4H609</accession>
<keyword evidence="1" id="KW-0472">Membrane</keyword>
<evidence type="ECO:0000256" key="1">
    <source>
        <dbReference type="SAM" id="Phobius"/>
    </source>
</evidence>
<sequence length="164" mass="17335">MSEMRRIANLLVAVRPASYPSAHDLDTSIAKLRAAANPASPGEQLRGDIGANGVRLTFSRASGGGVRCAFEGTWIAAGDVFLDGRFVPAGRTTLFLKATSVVLALLFAATVWAWLRDVEVATRVITTLTLLLAIFAFPFAVMAFGSDREVEEIAIAKAIVAALG</sequence>
<dbReference type="KEGG" id="upl:DSM104440_00886"/>
<dbReference type="RefSeq" id="WP_212758203.1">
    <property type="nucleotide sequence ID" value="NZ_CP053073.1"/>
</dbReference>
<dbReference type="InParanoid" id="A0A6M4H609"/>
<feature type="transmembrane region" description="Helical" evidence="1">
    <location>
        <begin position="121"/>
        <end position="144"/>
    </location>
</feature>
<keyword evidence="3" id="KW-1185">Reference proteome</keyword>
<feature type="transmembrane region" description="Helical" evidence="1">
    <location>
        <begin position="94"/>
        <end position="115"/>
    </location>
</feature>